<sequence>MTDFDPYGQHPFTYDPLGRVPYPDPPPGPPPFAPPPPPPQRPPANAFATLSVVFAFVFAPLGAILGHAGLRQIRRTGEPGRDRAVLGLALSYAFTALALVALVAWAVLGASTADRTAAPATTSTAPPGPPGPTVAPDAVATLLPGADALRNITGDANLESGQTWDHPARSDREGTIDRQECWASIAPGTPDAYPAGTVTGYRAAEFTDTRSLLKSVQIIAATATFPDPPAARSQLARVLSGWRQCGGTTVDVTMPGGPAVPFDLGPPVDAGNGVTTMDLTPKGLQVRSVRAIAAKANVVVDLYVADKGTTDAGAARQTAGSIATYILGKVPG</sequence>
<feature type="compositionally biased region" description="Pro residues" evidence="1">
    <location>
        <begin position="22"/>
        <end position="42"/>
    </location>
</feature>
<feature type="transmembrane region" description="Helical" evidence="2">
    <location>
        <begin position="85"/>
        <end position="108"/>
    </location>
</feature>
<gene>
    <name evidence="3" type="ORF">MPRM_26380</name>
</gene>
<dbReference type="InterPro" id="IPR026954">
    <property type="entry name" value="PknH-like_Extracell"/>
</dbReference>
<dbReference type="EMBL" id="AP022614">
    <property type="protein sequence ID" value="BBZ45357.1"/>
    <property type="molecule type" value="Genomic_DNA"/>
</dbReference>
<organism evidence="3 4">
    <name type="scientific">Mycobacterium parmense</name>
    <dbReference type="NCBI Taxonomy" id="185642"/>
    <lineage>
        <taxon>Bacteria</taxon>
        <taxon>Bacillati</taxon>
        <taxon>Actinomycetota</taxon>
        <taxon>Actinomycetes</taxon>
        <taxon>Mycobacteriales</taxon>
        <taxon>Mycobacteriaceae</taxon>
        <taxon>Mycobacterium</taxon>
        <taxon>Mycobacterium simiae complex</taxon>
    </lineage>
</organism>
<dbReference type="AlphaFoldDB" id="A0A7I7YVM9"/>
<dbReference type="InterPro" id="IPR038232">
    <property type="entry name" value="PknH-like_Extracell_sf"/>
</dbReference>
<evidence type="ECO:0000313" key="4">
    <source>
        <dbReference type="Proteomes" id="UP000467105"/>
    </source>
</evidence>
<dbReference type="InterPro" id="IPR025241">
    <property type="entry name" value="DUF4190"/>
</dbReference>
<dbReference type="Proteomes" id="UP000467105">
    <property type="component" value="Chromosome"/>
</dbReference>
<reference evidence="3 4" key="1">
    <citation type="journal article" date="2019" name="Emerg. Microbes Infect.">
        <title>Comprehensive subspecies identification of 175 nontuberculous mycobacteria species based on 7547 genomic profiles.</title>
        <authorList>
            <person name="Matsumoto Y."/>
            <person name="Kinjo T."/>
            <person name="Motooka D."/>
            <person name="Nabeya D."/>
            <person name="Jung N."/>
            <person name="Uechi K."/>
            <person name="Horii T."/>
            <person name="Iida T."/>
            <person name="Fujita J."/>
            <person name="Nakamura S."/>
        </authorList>
    </citation>
    <scope>NUCLEOTIDE SEQUENCE [LARGE SCALE GENOMIC DNA]</scope>
    <source>
        <strain evidence="3 4">JCM 14742</strain>
    </source>
</reference>
<evidence type="ECO:0000256" key="1">
    <source>
        <dbReference type="SAM" id="MobiDB-lite"/>
    </source>
</evidence>
<feature type="region of interest" description="Disordered" evidence="1">
    <location>
        <begin position="1"/>
        <end position="43"/>
    </location>
</feature>
<keyword evidence="2" id="KW-0812">Transmembrane</keyword>
<keyword evidence="2" id="KW-1133">Transmembrane helix</keyword>
<name>A0A7I7YVM9_9MYCO</name>
<dbReference type="Pfam" id="PF14032">
    <property type="entry name" value="PknH_C"/>
    <property type="match status" value="1"/>
</dbReference>
<proteinExistence type="predicted"/>
<dbReference type="Pfam" id="PF13828">
    <property type="entry name" value="DUF4190"/>
    <property type="match status" value="1"/>
</dbReference>
<evidence type="ECO:0000256" key="2">
    <source>
        <dbReference type="SAM" id="Phobius"/>
    </source>
</evidence>
<feature type="transmembrane region" description="Helical" evidence="2">
    <location>
        <begin position="44"/>
        <end position="65"/>
    </location>
</feature>
<protein>
    <submittedName>
        <fullName evidence="3">Uncharacterized protein</fullName>
    </submittedName>
</protein>
<keyword evidence="2" id="KW-0472">Membrane</keyword>
<dbReference type="Gene3D" id="3.40.1000.70">
    <property type="entry name" value="PknH-like extracellular domain"/>
    <property type="match status" value="1"/>
</dbReference>
<accession>A0A7I7YVM9</accession>
<dbReference type="RefSeq" id="WP_232066615.1">
    <property type="nucleotide sequence ID" value="NZ_AP022614.1"/>
</dbReference>
<keyword evidence="4" id="KW-1185">Reference proteome</keyword>
<evidence type="ECO:0000313" key="3">
    <source>
        <dbReference type="EMBL" id="BBZ45357.1"/>
    </source>
</evidence>